<keyword evidence="2 7" id="KW-0808">Transferase</keyword>
<dbReference type="GO" id="GO:0016301">
    <property type="term" value="F:kinase activity"/>
    <property type="evidence" value="ECO:0007669"/>
    <property type="project" value="UniProtKB-KW"/>
</dbReference>
<keyword evidence="11" id="KW-1185">Reference proteome</keyword>
<dbReference type="Pfam" id="PF05384">
    <property type="entry name" value="DegS"/>
    <property type="match status" value="1"/>
</dbReference>
<evidence type="ECO:0000256" key="5">
    <source>
        <dbReference type="ARBA" id="ARBA00022840"/>
    </source>
</evidence>
<keyword evidence="6 7" id="KW-0902">Two-component regulatory system</keyword>
<dbReference type="CDD" id="cd16917">
    <property type="entry name" value="HATPase_UhpB-NarQ-NarX-like"/>
    <property type="match status" value="1"/>
</dbReference>
<comment type="function">
    <text evidence="7">Member of the two-component regulatory system DegS/DegU, which plays an important role in the transition growth phase.</text>
</comment>
<keyword evidence="3 7" id="KW-0547">Nucleotide-binding</keyword>
<evidence type="ECO:0000256" key="1">
    <source>
        <dbReference type="ARBA" id="ARBA00000085"/>
    </source>
</evidence>
<organism evidence="10 11">
    <name type="scientific">Halalkalibacter alkalisediminis</name>
    <dbReference type="NCBI Taxonomy" id="935616"/>
    <lineage>
        <taxon>Bacteria</taxon>
        <taxon>Bacillati</taxon>
        <taxon>Bacillota</taxon>
        <taxon>Bacilli</taxon>
        <taxon>Bacillales</taxon>
        <taxon>Bacillaceae</taxon>
        <taxon>Halalkalibacter</taxon>
    </lineage>
</organism>
<dbReference type="InterPro" id="IPR036890">
    <property type="entry name" value="HATPase_C_sf"/>
</dbReference>
<keyword evidence="5 7" id="KW-0067">ATP-binding</keyword>
<feature type="domain" description="Histidine kinase" evidence="9">
    <location>
        <begin position="179"/>
        <end position="375"/>
    </location>
</feature>
<comment type="catalytic activity">
    <reaction evidence="1 7">
        <text>ATP + protein L-histidine = ADP + protein N-phospho-L-histidine.</text>
        <dbReference type="EC" id="2.7.13.3"/>
    </reaction>
</comment>
<keyword evidence="7" id="KW-0963">Cytoplasm</keyword>
<dbReference type="PROSITE" id="PS50109">
    <property type="entry name" value="HIS_KIN"/>
    <property type="match status" value="1"/>
</dbReference>
<reference evidence="10 11" key="1">
    <citation type="submission" date="2024-09" db="EMBL/GenBank/DDBJ databases">
        <authorList>
            <person name="Sun Q."/>
            <person name="Mori K."/>
        </authorList>
    </citation>
    <scope>NUCLEOTIDE SEQUENCE [LARGE SCALE GENOMIC DNA]</scope>
    <source>
        <strain evidence="10 11">NCAIM B.02301</strain>
    </source>
</reference>
<dbReference type="SMART" id="SM00387">
    <property type="entry name" value="HATPase_c"/>
    <property type="match status" value="1"/>
</dbReference>
<dbReference type="Gene3D" id="3.30.565.10">
    <property type="entry name" value="Histidine kinase-like ATPase, C-terminal domain"/>
    <property type="match status" value="1"/>
</dbReference>
<dbReference type="InterPro" id="IPR011712">
    <property type="entry name" value="Sig_transdc_His_kin_sub3_dim/P"/>
</dbReference>
<keyword evidence="7" id="KW-0904">Protein phosphatase</keyword>
<comment type="subcellular location">
    <subcellularLocation>
        <location evidence="7">Cytoplasm</location>
    </subcellularLocation>
</comment>
<dbReference type="PANTHER" id="PTHR24421">
    <property type="entry name" value="NITRATE/NITRITE SENSOR PROTEIN NARX-RELATED"/>
    <property type="match status" value="1"/>
</dbReference>
<evidence type="ECO:0000259" key="9">
    <source>
        <dbReference type="PROSITE" id="PS50109"/>
    </source>
</evidence>
<dbReference type="Proteomes" id="UP001589833">
    <property type="component" value="Unassembled WGS sequence"/>
</dbReference>
<dbReference type="EMBL" id="JBHLTR010000013">
    <property type="protein sequence ID" value="MFC0559276.1"/>
    <property type="molecule type" value="Genomic_DNA"/>
</dbReference>
<dbReference type="PANTHER" id="PTHR24421:SF55">
    <property type="entry name" value="SENSOR HISTIDINE KINASE YDFH"/>
    <property type="match status" value="1"/>
</dbReference>
<dbReference type="EC" id="2.7.13.3" evidence="7"/>
<evidence type="ECO:0000256" key="4">
    <source>
        <dbReference type="ARBA" id="ARBA00022777"/>
    </source>
</evidence>
<evidence type="ECO:0000256" key="6">
    <source>
        <dbReference type="ARBA" id="ARBA00023012"/>
    </source>
</evidence>
<dbReference type="PIRSF" id="PIRSF003169">
    <property type="entry name" value="STHK_DegS"/>
    <property type="match status" value="1"/>
</dbReference>
<dbReference type="InterPro" id="IPR008595">
    <property type="entry name" value="DegS"/>
</dbReference>
<evidence type="ECO:0000256" key="3">
    <source>
        <dbReference type="ARBA" id="ARBA00022741"/>
    </source>
</evidence>
<dbReference type="InterPro" id="IPR050482">
    <property type="entry name" value="Sensor_HK_TwoCompSys"/>
</dbReference>
<accession>A0ABV6NES9</accession>
<keyword evidence="4 7" id="KW-0418">Kinase</keyword>
<comment type="caution">
    <text evidence="10">The sequence shown here is derived from an EMBL/GenBank/DDBJ whole genome shotgun (WGS) entry which is preliminary data.</text>
</comment>
<gene>
    <name evidence="10" type="ORF">ACFFH4_09480</name>
</gene>
<dbReference type="InterPro" id="IPR016381">
    <property type="entry name" value="Sig_transdc_His_kinase_DegS"/>
</dbReference>
<name>A0ABV6NES9_9BACI</name>
<dbReference type="Pfam" id="PF07730">
    <property type="entry name" value="HisKA_3"/>
    <property type="match status" value="1"/>
</dbReference>
<proteinExistence type="predicted"/>
<sequence>MADTNFLDKIIDQTLETVGESREQIFQIGEQSRQELTALEKELIEVRLKVATLIEKSDRTHMHAKFARSRLVEVSKAFDRFSSEEVRVAYEQANDYQIQLAVFKQEELQLREKRDQIERRLVNLKDTVVRAEQLAGQMSVVYNFLSSDLKMVTDVIEDAKEKQAFGLKIIEAQEDERKRLSREIHDGPAQMMANVMLRSELIERIYHEKGIVDALNEIRSLRNMVKSSLAEVRRIIYDLRPMALDDLGLIPTLAKYLRTFQEHNEVAVDFQHFGKDQRLPQQFEVALFRLVQEAVQNAYKHAEPTEIQVKIEIKPTKVIMIIKDDGKGFEPSTKKEGSFGLIGMKERVNMLKGELNIQSKLNRGTIVAIGIPLSSPN</sequence>
<dbReference type="EC" id="3.1.3.-" evidence="7"/>
<dbReference type="Gene3D" id="1.20.5.1930">
    <property type="match status" value="1"/>
</dbReference>
<dbReference type="RefSeq" id="WP_273841939.1">
    <property type="nucleotide sequence ID" value="NZ_JAQQWT010000004.1"/>
</dbReference>
<keyword evidence="8" id="KW-0175">Coiled coil</keyword>
<dbReference type="Pfam" id="PF02518">
    <property type="entry name" value="HATPase_c"/>
    <property type="match status" value="1"/>
</dbReference>
<feature type="coiled-coil region" evidence="8">
    <location>
        <begin position="100"/>
        <end position="134"/>
    </location>
</feature>
<evidence type="ECO:0000313" key="11">
    <source>
        <dbReference type="Proteomes" id="UP001589833"/>
    </source>
</evidence>
<dbReference type="InterPro" id="IPR005467">
    <property type="entry name" value="His_kinase_dom"/>
</dbReference>
<protein>
    <recommendedName>
        <fullName evidence="7">Signal transduction histidine-protein kinase/phosphatase DegS</fullName>
        <ecNumber evidence="7">2.7.13.3</ecNumber>
        <ecNumber evidence="7">3.1.3.-</ecNumber>
    </recommendedName>
</protein>
<dbReference type="InterPro" id="IPR003594">
    <property type="entry name" value="HATPase_dom"/>
</dbReference>
<evidence type="ECO:0000256" key="8">
    <source>
        <dbReference type="SAM" id="Coils"/>
    </source>
</evidence>
<evidence type="ECO:0000256" key="2">
    <source>
        <dbReference type="ARBA" id="ARBA00022679"/>
    </source>
</evidence>
<evidence type="ECO:0000313" key="10">
    <source>
        <dbReference type="EMBL" id="MFC0559276.1"/>
    </source>
</evidence>
<keyword evidence="7" id="KW-0378">Hydrolase</keyword>
<feature type="coiled-coil region" evidence="8">
    <location>
        <begin position="29"/>
        <end position="56"/>
    </location>
</feature>
<evidence type="ECO:0000256" key="7">
    <source>
        <dbReference type="PIRNR" id="PIRNR003169"/>
    </source>
</evidence>
<dbReference type="SUPFAM" id="SSF55874">
    <property type="entry name" value="ATPase domain of HSP90 chaperone/DNA topoisomerase II/histidine kinase"/>
    <property type="match status" value="1"/>
</dbReference>